<dbReference type="RefSeq" id="WP_094198819.1">
    <property type="nucleotide sequence ID" value="NZ_NBIM01000001.1"/>
</dbReference>
<dbReference type="GO" id="GO:0003677">
    <property type="term" value="F:DNA binding"/>
    <property type="evidence" value="ECO:0007669"/>
    <property type="project" value="UniProtKB-KW"/>
</dbReference>
<dbReference type="AlphaFoldDB" id="A0A233RF57"/>
<dbReference type="Pfam" id="PF01381">
    <property type="entry name" value="HTH_3"/>
    <property type="match status" value="1"/>
</dbReference>
<dbReference type="Proteomes" id="UP000242757">
    <property type="component" value="Unassembled WGS sequence"/>
</dbReference>
<dbReference type="PROSITE" id="PS50943">
    <property type="entry name" value="HTH_CROC1"/>
    <property type="match status" value="1"/>
</dbReference>
<dbReference type="GO" id="GO:0003700">
    <property type="term" value="F:DNA-binding transcription factor activity"/>
    <property type="evidence" value="ECO:0007669"/>
    <property type="project" value="TreeGrafter"/>
</dbReference>
<dbReference type="SUPFAM" id="SSF47413">
    <property type="entry name" value="lambda repressor-like DNA-binding domains"/>
    <property type="match status" value="1"/>
</dbReference>
<dbReference type="CDD" id="cd00093">
    <property type="entry name" value="HTH_XRE"/>
    <property type="match status" value="1"/>
</dbReference>
<evidence type="ECO:0000313" key="4">
    <source>
        <dbReference type="Proteomes" id="UP000242757"/>
    </source>
</evidence>
<dbReference type="InterPro" id="IPR001387">
    <property type="entry name" value="Cro/C1-type_HTH"/>
</dbReference>
<dbReference type="InterPro" id="IPR014710">
    <property type="entry name" value="RmlC-like_jellyroll"/>
</dbReference>
<comment type="caution">
    <text evidence="3">The sequence shown here is derived from an EMBL/GenBank/DDBJ whole genome shotgun (WGS) entry which is preliminary data.</text>
</comment>
<dbReference type="Pfam" id="PF07883">
    <property type="entry name" value="Cupin_2"/>
    <property type="match status" value="1"/>
</dbReference>
<dbReference type="GO" id="GO:0005829">
    <property type="term" value="C:cytosol"/>
    <property type="evidence" value="ECO:0007669"/>
    <property type="project" value="TreeGrafter"/>
</dbReference>
<evidence type="ECO:0000259" key="2">
    <source>
        <dbReference type="PROSITE" id="PS50943"/>
    </source>
</evidence>
<organism evidence="3 4">
    <name type="scientific">Oceanimonas doudoroffii</name>
    <dbReference type="NCBI Taxonomy" id="84158"/>
    <lineage>
        <taxon>Bacteria</taxon>
        <taxon>Pseudomonadati</taxon>
        <taxon>Pseudomonadota</taxon>
        <taxon>Gammaproteobacteria</taxon>
        <taxon>Aeromonadales</taxon>
        <taxon>Aeromonadaceae</taxon>
        <taxon>Oceanimonas</taxon>
    </lineage>
</organism>
<dbReference type="Gene3D" id="2.60.120.10">
    <property type="entry name" value="Jelly Rolls"/>
    <property type="match status" value="1"/>
</dbReference>
<evidence type="ECO:0000313" key="3">
    <source>
        <dbReference type="EMBL" id="OXY82040.1"/>
    </source>
</evidence>
<accession>A0A233RF57</accession>
<feature type="domain" description="HTH cro/C1-type" evidence="2">
    <location>
        <begin position="7"/>
        <end position="61"/>
    </location>
</feature>
<proteinExistence type="predicted"/>
<name>A0A233RF57_9GAMM</name>
<dbReference type="InterPro" id="IPR050807">
    <property type="entry name" value="TransReg_Diox_bact_type"/>
</dbReference>
<dbReference type="InterPro" id="IPR011051">
    <property type="entry name" value="RmlC_Cupin_sf"/>
</dbReference>
<dbReference type="PANTHER" id="PTHR46797:SF11">
    <property type="entry name" value="HTH-TYPE TRANSCRIPTIONAL REGULATOR PUUR"/>
    <property type="match status" value="1"/>
</dbReference>
<reference evidence="3 4" key="1">
    <citation type="submission" date="2017-08" db="EMBL/GenBank/DDBJ databases">
        <title>A Genome Sequence of Oceanimonas doudoroffii ATCC 27123T.</title>
        <authorList>
            <person name="Brennan M.A."/>
            <person name="Maclea K.S."/>
            <person name="Mcclelland W.D."/>
            <person name="Trachtenberg A.M."/>
        </authorList>
    </citation>
    <scope>NUCLEOTIDE SEQUENCE [LARGE SCALE GENOMIC DNA]</scope>
    <source>
        <strain evidence="3 4">ATCC 27123</strain>
    </source>
</reference>
<keyword evidence="4" id="KW-1185">Reference proteome</keyword>
<keyword evidence="1" id="KW-0238">DNA-binding</keyword>
<dbReference type="PANTHER" id="PTHR46797">
    <property type="entry name" value="HTH-TYPE TRANSCRIPTIONAL REGULATOR"/>
    <property type="match status" value="1"/>
</dbReference>
<dbReference type="InterPro" id="IPR010982">
    <property type="entry name" value="Lambda_DNA-bd_dom_sf"/>
</dbReference>
<dbReference type="OrthoDB" id="9814751at2"/>
<evidence type="ECO:0000256" key="1">
    <source>
        <dbReference type="ARBA" id="ARBA00023125"/>
    </source>
</evidence>
<dbReference type="Gene3D" id="1.10.260.40">
    <property type="entry name" value="lambda repressor-like DNA-binding domains"/>
    <property type="match status" value="1"/>
</dbReference>
<dbReference type="CDD" id="cd02209">
    <property type="entry name" value="cupin_XRE_C"/>
    <property type="match status" value="1"/>
</dbReference>
<dbReference type="SMART" id="SM00530">
    <property type="entry name" value="HTH_XRE"/>
    <property type="match status" value="1"/>
</dbReference>
<sequence>MDIGQRLKTIRLQAKLSQRELAKRSGVTNGFISQVEKNLVSPSIGSLKKLLDGFPMTLADFFADEDAVGADHPVVYRAEDQPERGTGDIGYRLVGGRFPDRHITLLRETMPPGADTGPDLLSHPGQECGVVITGQLQLQVGERRFELGPGDGYYFDSTEPHRFINIGEDELYIVSASQPKAL</sequence>
<gene>
    <name evidence="3" type="ORF">B6S08_00445</name>
</gene>
<dbReference type="SUPFAM" id="SSF51182">
    <property type="entry name" value="RmlC-like cupins"/>
    <property type="match status" value="1"/>
</dbReference>
<dbReference type="EMBL" id="NBIM01000001">
    <property type="protein sequence ID" value="OXY82040.1"/>
    <property type="molecule type" value="Genomic_DNA"/>
</dbReference>
<protein>
    <submittedName>
        <fullName evidence="3">XRE family transcriptional regulator</fullName>
    </submittedName>
</protein>
<dbReference type="InterPro" id="IPR013096">
    <property type="entry name" value="Cupin_2"/>
</dbReference>